<dbReference type="Proteomes" id="UP000601171">
    <property type="component" value="Unassembled WGS sequence"/>
</dbReference>
<reference evidence="2" key="1">
    <citation type="submission" date="2020-08" db="EMBL/GenBank/DDBJ databases">
        <title>Genome public.</title>
        <authorList>
            <person name="Liu C."/>
            <person name="Sun Q."/>
        </authorList>
    </citation>
    <scope>NUCLEOTIDE SEQUENCE</scope>
    <source>
        <strain evidence="2">BX21</strain>
    </source>
</reference>
<evidence type="ECO:0000256" key="1">
    <source>
        <dbReference type="SAM" id="Phobius"/>
    </source>
</evidence>
<comment type="caution">
    <text evidence="2">The sequence shown here is derived from an EMBL/GenBank/DDBJ whole genome shotgun (WGS) entry which is preliminary data.</text>
</comment>
<dbReference type="RefSeq" id="WP_262429898.1">
    <property type="nucleotide sequence ID" value="NZ_JACRTG010000020.1"/>
</dbReference>
<protein>
    <submittedName>
        <fullName evidence="2">Stage III sporulation protein AC</fullName>
    </submittedName>
</protein>
<organism evidence="2 3">
    <name type="scientific">Paratissierella segnis</name>
    <dbReference type="NCBI Taxonomy" id="2763679"/>
    <lineage>
        <taxon>Bacteria</taxon>
        <taxon>Bacillati</taxon>
        <taxon>Bacillota</taxon>
        <taxon>Tissierellia</taxon>
        <taxon>Tissierellales</taxon>
        <taxon>Tissierellaceae</taxon>
        <taxon>Paratissierella</taxon>
    </lineage>
</organism>
<proteinExistence type="predicted"/>
<dbReference type="EMBL" id="JACRTG010000020">
    <property type="protein sequence ID" value="MBC8588442.1"/>
    <property type="molecule type" value="Genomic_DNA"/>
</dbReference>
<dbReference type="InterPro" id="IPR025664">
    <property type="entry name" value="Spore_III_AC/AD"/>
</dbReference>
<evidence type="ECO:0000313" key="2">
    <source>
        <dbReference type="EMBL" id="MBC8588442.1"/>
    </source>
</evidence>
<accession>A0A926EXR7</accession>
<keyword evidence="3" id="KW-1185">Reference proteome</keyword>
<keyword evidence="1" id="KW-0472">Membrane</keyword>
<keyword evidence="1" id="KW-0812">Transmembrane</keyword>
<dbReference type="NCBIfam" id="TIGR02848">
    <property type="entry name" value="spore_III_AC"/>
    <property type="match status" value="1"/>
</dbReference>
<evidence type="ECO:0000313" key="3">
    <source>
        <dbReference type="Proteomes" id="UP000601171"/>
    </source>
</evidence>
<feature type="transmembrane region" description="Helical" evidence="1">
    <location>
        <begin position="31"/>
        <end position="51"/>
    </location>
</feature>
<sequence length="64" mass="7049">MDVDIIFKIAGIGILAGILHTVLVKFGKEEYAYLTTLVGVVIVLGMVINLISKLFNDVKVLFRL</sequence>
<name>A0A926EXR7_9FIRM</name>
<keyword evidence="1" id="KW-1133">Transmembrane helix</keyword>
<gene>
    <name evidence="2" type="primary">spoIIIAC</name>
    <name evidence="2" type="ORF">H8707_09330</name>
</gene>
<dbReference type="Pfam" id="PF06686">
    <property type="entry name" value="SpoIIIAC"/>
    <property type="match status" value="1"/>
</dbReference>
<feature type="transmembrane region" description="Helical" evidence="1">
    <location>
        <begin position="6"/>
        <end position="24"/>
    </location>
</feature>
<dbReference type="InterPro" id="IPR009570">
    <property type="entry name" value="Spore_III_AC"/>
</dbReference>
<dbReference type="AlphaFoldDB" id="A0A926EXR7"/>